<proteinExistence type="predicted"/>
<dbReference type="AlphaFoldDB" id="A0A822LBK2"/>
<accession>A0A822LBK2</accession>
<evidence type="ECO:0000313" key="2">
    <source>
        <dbReference type="Proteomes" id="UP000005806"/>
    </source>
</evidence>
<protein>
    <submittedName>
        <fullName evidence="1">Uncharacterized protein</fullName>
    </submittedName>
</protein>
<organism evidence="1 2">
    <name type="scientific">Microcystis aeruginosa PCC 9432</name>
    <dbReference type="NCBI Taxonomy" id="1160280"/>
    <lineage>
        <taxon>Bacteria</taxon>
        <taxon>Bacillati</taxon>
        <taxon>Cyanobacteriota</taxon>
        <taxon>Cyanophyceae</taxon>
        <taxon>Oscillatoriophycideae</taxon>
        <taxon>Chroococcales</taxon>
        <taxon>Microcystaceae</taxon>
        <taxon>Microcystis</taxon>
    </lineage>
</organism>
<dbReference type="EMBL" id="CAIH01000268">
    <property type="protein sequence ID" value="CCH93876.1"/>
    <property type="molecule type" value="Genomic_DNA"/>
</dbReference>
<comment type="caution">
    <text evidence="1">The sequence shown here is derived from an EMBL/GenBank/DDBJ whole genome shotgun (WGS) entry which is preliminary data.</text>
</comment>
<name>A0A822LBK2_MICAE</name>
<gene>
    <name evidence="1" type="ORF">MICCA_340017</name>
</gene>
<sequence>MRLYARALIAQRDREIKPQKRGRNISIISAISLEKVVALVNI</sequence>
<evidence type="ECO:0000313" key="1">
    <source>
        <dbReference type="EMBL" id="CCH93876.1"/>
    </source>
</evidence>
<dbReference type="Proteomes" id="UP000005806">
    <property type="component" value="Unassembled WGS sequence"/>
</dbReference>
<reference evidence="1 2" key="1">
    <citation type="submission" date="2012-04" db="EMBL/GenBank/DDBJ databases">
        <authorList>
            <person name="Genoscope - CEA"/>
        </authorList>
    </citation>
    <scope>NUCLEOTIDE SEQUENCE [LARGE SCALE GENOMIC DNA]</scope>
    <source>
        <strain evidence="1 2">9432</strain>
    </source>
</reference>